<evidence type="ECO:0000313" key="1">
    <source>
        <dbReference type="EMBL" id="MBL7631775.1"/>
    </source>
</evidence>
<evidence type="ECO:0000313" key="2">
    <source>
        <dbReference type="Proteomes" id="UP000604475"/>
    </source>
</evidence>
<accession>A0A937RK47</accession>
<dbReference type="EMBL" id="JAEACQ010000284">
    <property type="protein sequence ID" value="MBL7631775.1"/>
    <property type="molecule type" value="Genomic_DNA"/>
</dbReference>
<reference evidence="1" key="1">
    <citation type="submission" date="2020-12" db="EMBL/GenBank/DDBJ databases">
        <title>Genomic characterization of non-nitrogen-fixing Frankia strains.</title>
        <authorList>
            <person name="Carlos-Shanley C."/>
            <person name="Guerra T."/>
            <person name="Hahn D."/>
        </authorList>
    </citation>
    <scope>NUCLEOTIDE SEQUENCE</scope>
    <source>
        <strain evidence="1">CN6</strain>
    </source>
</reference>
<protein>
    <submittedName>
        <fullName evidence="1">Uncharacterized protein</fullName>
    </submittedName>
</protein>
<sequence>MLAHAFLAVTTAHAHDTEPADGLLPLTVNEVRHLLVRLALQRPKPSDAFVLAWSWWRRRHQARAQASHYRRQATALQLN</sequence>
<organism evidence="1 2">
    <name type="scientific">Frankia nepalensis</name>
    <dbReference type="NCBI Taxonomy" id="1836974"/>
    <lineage>
        <taxon>Bacteria</taxon>
        <taxon>Bacillati</taxon>
        <taxon>Actinomycetota</taxon>
        <taxon>Actinomycetes</taxon>
        <taxon>Frankiales</taxon>
        <taxon>Frankiaceae</taxon>
        <taxon>Frankia</taxon>
    </lineage>
</organism>
<dbReference type="RefSeq" id="WP_203003623.1">
    <property type="nucleotide sequence ID" value="NZ_JADWYU010000194.1"/>
</dbReference>
<name>A0A937RK47_9ACTN</name>
<dbReference type="AlphaFoldDB" id="A0A937RK47"/>
<keyword evidence="2" id="KW-1185">Reference proteome</keyword>
<proteinExistence type="predicted"/>
<comment type="caution">
    <text evidence="1">The sequence shown here is derived from an EMBL/GenBank/DDBJ whole genome shotgun (WGS) entry which is preliminary data.</text>
</comment>
<dbReference type="Proteomes" id="UP000604475">
    <property type="component" value="Unassembled WGS sequence"/>
</dbReference>
<gene>
    <name evidence="1" type="ORF">I7412_32380</name>
</gene>